<dbReference type="Proteomes" id="UP001139179">
    <property type="component" value="Unassembled WGS sequence"/>
</dbReference>
<name>A0A9X2DMS0_9BACI</name>
<protein>
    <submittedName>
        <fullName evidence="2">GNAT family N-acetyltransferase</fullName>
    </submittedName>
</protein>
<dbReference type="PROSITE" id="PS51186">
    <property type="entry name" value="GNAT"/>
    <property type="match status" value="1"/>
</dbReference>
<dbReference type="EMBL" id="JAMBOL010000003">
    <property type="protein sequence ID" value="MCM3713694.1"/>
    <property type="molecule type" value="Genomic_DNA"/>
</dbReference>
<dbReference type="CDD" id="cd04301">
    <property type="entry name" value="NAT_SF"/>
    <property type="match status" value="1"/>
</dbReference>
<dbReference type="SUPFAM" id="SSF55729">
    <property type="entry name" value="Acyl-CoA N-acyltransferases (Nat)"/>
    <property type="match status" value="1"/>
</dbReference>
<comment type="caution">
    <text evidence="2">The sequence shown here is derived from an EMBL/GenBank/DDBJ whole genome shotgun (WGS) entry which is preliminary data.</text>
</comment>
<keyword evidence="3" id="KW-1185">Reference proteome</keyword>
<evidence type="ECO:0000259" key="1">
    <source>
        <dbReference type="PROSITE" id="PS51186"/>
    </source>
</evidence>
<feature type="domain" description="N-acetyltransferase" evidence="1">
    <location>
        <begin position="3"/>
        <end position="120"/>
    </location>
</feature>
<evidence type="ECO:0000313" key="3">
    <source>
        <dbReference type="Proteomes" id="UP001139179"/>
    </source>
</evidence>
<dbReference type="RefSeq" id="WP_251222490.1">
    <property type="nucleotide sequence ID" value="NZ_JAMBOL010000003.1"/>
</dbReference>
<organism evidence="2 3">
    <name type="scientific">Halalkalibacter oceani</name>
    <dbReference type="NCBI Taxonomy" id="1653776"/>
    <lineage>
        <taxon>Bacteria</taxon>
        <taxon>Bacillati</taxon>
        <taxon>Bacillota</taxon>
        <taxon>Bacilli</taxon>
        <taxon>Bacillales</taxon>
        <taxon>Bacillaceae</taxon>
        <taxon>Halalkalibacter</taxon>
    </lineage>
</organism>
<gene>
    <name evidence="2" type="ORF">M3202_06320</name>
</gene>
<reference evidence="2" key="1">
    <citation type="submission" date="2022-05" db="EMBL/GenBank/DDBJ databases">
        <title>Comparative Genomics of Spacecraft Associated Microbes.</title>
        <authorList>
            <person name="Tran M.T."/>
            <person name="Wright A."/>
            <person name="Seuylemezian A."/>
            <person name="Eisen J."/>
            <person name="Coil D."/>
        </authorList>
    </citation>
    <scope>NUCLEOTIDE SEQUENCE</scope>
    <source>
        <strain evidence="2">214.1.1</strain>
    </source>
</reference>
<dbReference type="InterPro" id="IPR000182">
    <property type="entry name" value="GNAT_dom"/>
</dbReference>
<dbReference type="Gene3D" id="3.40.630.30">
    <property type="match status" value="1"/>
</dbReference>
<dbReference type="Pfam" id="PF00583">
    <property type="entry name" value="Acetyltransf_1"/>
    <property type="match status" value="1"/>
</dbReference>
<dbReference type="AlphaFoldDB" id="A0A9X2DMS0"/>
<dbReference type="GO" id="GO:0016747">
    <property type="term" value="F:acyltransferase activity, transferring groups other than amino-acyl groups"/>
    <property type="evidence" value="ECO:0007669"/>
    <property type="project" value="InterPro"/>
</dbReference>
<evidence type="ECO:0000313" key="2">
    <source>
        <dbReference type="EMBL" id="MCM3713694.1"/>
    </source>
</evidence>
<dbReference type="InterPro" id="IPR016181">
    <property type="entry name" value="Acyl_CoA_acyltransferase"/>
</dbReference>
<accession>A0A9X2DMS0</accession>
<sequence>MLVPYNTANRKIAMGLLSFMRKEKDVKRLLKTMEQYEKDPDWKLYLWKEDDFIGVIGVSIEGSEAKVRHICVNPSFREEGIGTKMLAALKKLLPCEVKPTKYTKTFVSACEEKEAETRKS</sequence>
<proteinExistence type="predicted"/>